<dbReference type="AlphaFoldDB" id="A0A0D9XAE9"/>
<reference evidence="13" key="3">
    <citation type="submission" date="2015-04" db="UniProtKB">
        <authorList>
            <consortium name="EnsemblPlants"/>
        </authorList>
    </citation>
    <scope>IDENTIFICATION</scope>
</reference>
<feature type="domain" description="NB-ARC" evidence="8">
    <location>
        <begin position="114"/>
        <end position="283"/>
    </location>
</feature>
<dbReference type="PANTHER" id="PTHR36766:SF64">
    <property type="entry name" value="OS12G0206100 PROTEIN"/>
    <property type="match status" value="1"/>
</dbReference>
<keyword evidence="3" id="KW-0677">Repeat</keyword>
<sequence length="1066" mass="121424">MWMNDLKAVAYEADDVLDEFHYEALRREAQIGDSSTRKVLDYLTPQSPLLFRVSMSKKLNNVLKKINELVEEMNKFGLVERSTEAPQLPYRETHSALDESIDIFGRDSDREVVVKLLLDQRDEQKLQVLPVIGMGGLGKTTLAKMVYNDSLVKDHFQLKMWHCVSDDFEAVSLLKSIIGLATKNTCVLLGTIELLRHKLEEAIGRKRFLLVLDDVWNEDEKKWEDDLRPLLNSVGGPGSVMIVTTRSKRVASIMGTLGPHELQCLNEDASWEVFSKRAFAKQVREQVELVAIGRRIVKKCRGLPLALKTMGGLMSSKQLVSEWEIIAESNVGVRVQGKNDVLDILKLSYRHLSSEMKQCFAFCAVYPKDYEMEKEELIQLWMANGFIQEEGTMDLTDKGEMIFRDLVWRSFLQDVKAKRIYFYGGDSIVCKMHDLMHDLAIDATNECVSATKQLGQDKVSEKDIHHMQIQTGTTKEMMELFKGTSSLRTLIVRPKISRNFIKELRMASTRALSCSVINSHVMNAKHLGFLDLSDTSIVRLPNSVCTLYNLQSLRLNGCRYLKYLPEGMRTMRKLVHIYLYDCDSLQRMPPNISLLNKLRTLTTFVVDSEDGLGIEELKDLQRLANRLELYKLRKIKNKEKSQQANLYKKQNLREILLFWGRDKDYMPEYMANEEQVLESLAPPHGELKVLELHGYGGLAIPQWMEDPHTFQCLAKLCISNCPWFKDLPAVRFLVSLEHLSLYGMDNLTTLCNNDDVEAHGYGTSLQIFPKLKEMDLEKLPNLEIWAINISGEPNSLITLPQLETLRITNCPKLAGIPDCPSLRELKIERCPNIAVSSLAHVTTLCSLYYDAEGFNSMTMPLGSWQSLKELHVVSLPNMMCSLEELRSLIRLRHLFINFTNLEMNHSESEEILFLSQLETLDIQNSTVLKEIPKLPSSLERLSIVNCLNLVALPSNLGNLSRLRNLILGNCDTLKVLPDGMDGLTSLRRLSVVCCSGIEKFPEGLLRRLPTLEYLCLIGCSDQLVRRCKEGGEYFDLLSSIPKKEIEAVPGARSNIKKLVRRFLPSC</sequence>
<evidence type="ECO:0000259" key="12">
    <source>
        <dbReference type="Pfam" id="PF25019"/>
    </source>
</evidence>
<dbReference type="Gene3D" id="1.10.10.10">
    <property type="entry name" value="Winged helix-like DNA-binding domain superfamily/Winged helix DNA-binding domain"/>
    <property type="match status" value="1"/>
</dbReference>
<dbReference type="GO" id="GO:0002758">
    <property type="term" value="P:innate immune response-activating signaling pathway"/>
    <property type="evidence" value="ECO:0007669"/>
    <property type="project" value="UniProtKB-ARBA"/>
</dbReference>
<evidence type="ECO:0000256" key="4">
    <source>
        <dbReference type="ARBA" id="ARBA00022741"/>
    </source>
</evidence>
<evidence type="ECO:0000259" key="8">
    <source>
        <dbReference type="Pfam" id="PF00931"/>
    </source>
</evidence>
<keyword evidence="4" id="KW-0547">Nucleotide-binding</keyword>
<protein>
    <recommendedName>
        <fullName evidence="15">NB-ARC domain-containing protein</fullName>
    </recommendedName>
</protein>
<feature type="domain" description="R13L1/DRL21-like LRR repeat region" evidence="12">
    <location>
        <begin position="614"/>
        <end position="744"/>
    </location>
</feature>
<dbReference type="PANTHER" id="PTHR36766">
    <property type="entry name" value="PLANT BROAD-SPECTRUM MILDEW RESISTANCE PROTEIN RPW8"/>
    <property type="match status" value="1"/>
</dbReference>
<dbReference type="Pfam" id="PF18052">
    <property type="entry name" value="Rx_N"/>
    <property type="match status" value="1"/>
</dbReference>
<evidence type="ECO:0008006" key="15">
    <source>
        <dbReference type="Google" id="ProtNLM"/>
    </source>
</evidence>
<evidence type="ECO:0000259" key="11">
    <source>
        <dbReference type="Pfam" id="PF23598"/>
    </source>
</evidence>
<evidence type="ECO:0000256" key="2">
    <source>
        <dbReference type="ARBA" id="ARBA00022614"/>
    </source>
</evidence>
<feature type="domain" description="Disease resistance protein winged helix" evidence="10">
    <location>
        <begin position="365"/>
        <end position="440"/>
    </location>
</feature>
<dbReference type="STRING" id="77586.A0A0D9XAE9"/>
<reference evidence="13 14" key="1">
    <citation type="submission" date="2012-08" db="EMBL/GenBank/DDBJ databases">
        <title>Oryza genome evolution.</title>
        <authorList>
            <person name="Wing R.A."/>
        </authorList>
    </citation>
    <scope>NUCLEOTIDE SEQUENCE</scope>
</reference>
<dbReference type="InterPro" id="IPR055414">
    <property type="entry name" value="LRR_R13L4/SHOC2-like"/>
</dbReference>
<keyword evidence="2" id="KW-0433">Leucine-rich repeat</keyword>
<evidence type="ECO:0000313" key="14">
    <source>
        <dbReference type="Proteomes" id="UP000032180"/>
    </source>
</evidence>
<dbReference type="Gene3D" id="3.40.50.300">
    <property type="entry name" value="P-loop containing nucleotide triphosphate hydrolases"/>
    <property type="match status" value="1"/>
</dbReference>
<proteinExistence type="inferred from homology"/>
<evidence type="ECO:0000256" key="5">
    <source>
        <dbReference type="ARBA" id="ARBA00022821"/>
    </source>
</evidence>
<dbReference type="InterPro" id="IPR058922">
    <property type="entry name" value="WHD_DRP"/>
</dbReference>
<comment type="similarity">
    <text evidence="1">Belongs to the disease resistance NB-LRR family.</text>
</comment>
<keyword evidence="5" id="KW-0611">Plant defense</keyword>
<dbReference type="Gene3D" id="1.10.8.430">
    <property type="entry name" value="Helical domain of apoptotic protease-activating factors"/>
    <property type="match status" value="1"/>
</dbReference>
<name>A0A0D9XAE9_9ORYZ</name>
<dbReference type="Pfam" id="PF23598">
    <property type="entry name" value="LRR_14"/>
    <property type="match status" value="1"/>
</dbReference>
<evidence type="ECO:0000256" key="7">
    <source>
        <dbReference type="ARBA" id="ARBA00023054"/>
    </source>
</evidence>
<evidence type="ECO:0000313" key="13">
    <source>
        <dbReference type="EnsemblPlants" id="LPERR08G19080.1"/>
    </source>
</evidence>
<dbReference type="InterPro" id="IPR041118">
    <property type="entry name" value="Rx_N"/>
</dbReference>
<keyword evidence="6" id="KW-0067">ATP-binding</keyword>
<dbReference type="InterPro" id="IPR032675">
    <property type="entry name" value="LRR_dom_sf"/>
</dbReference>
<dbReference type="Gramene" id="LPERR08G19080.1">
    <property type="protein sequence ID" value="LPERR08G19080.1"/>
    <property type="gene ID" value="LPERR08G19080"/>
</dbReference>
<dbReference type="Pfam" id="PF00931">
    <property type="entry name" value="NB-ARC"/>
    <property type="match status" value="1"/>
</dbReference>
<evidence type="ECO:0000259" key="9">
    <source>
        <dbReference type="Pfam" id="PF18052"/>
    </source>
</evidence>
<dbReference type="eggNOG" id="KOG4658">
    <property type="taxonomic scope" value="Eukaryota"/>
</dbReference>
<keyword evidence="14" id="KW-1185">Reference proteome</keyword>
<dbReference type="Proteomes" id="UP000032180">
    <property type="component" value="Chromosome 8"/>
</dbReference>
<dbReference type="FunFam" id="1.10.10.10:FF:000322">
    <property type="entry name" value="Probable disease resistance protein At1g63360"/>
    <property type="match status" value="1"/>
</dbReference>
<dbReference type="EnsemblPlants" id="LPERR08G19080.1">
    <property type="protein sequence ID" value="LPERR08G19080.1"/>
    <property type="gene ID" value="LPERR08G19080"/>
</dbReference>
<dbReference type="GO" id="GO:0042742">
    <property type="term" value="P:defense response to bacterium"/>
    <property type="evidence" value="ECO:0007669"/>
    <property type="project" value="UniProtKB-ARBA"/>
</dbReference>
<dbReference type="GO" id="GO:0005524">
    <property type="term" value="F:ATP binding"/>
    <property type="evidence" value="ECO:0007669"/>
    <property type="project" value="UniProtKB-KW"/>
</dbReference>
<dbReference type="InterPro" id="IPR042197">
    <property type="entry name" value="Apaf_helical"/>
</dbReference>
<dbReference type="SUPFAM" id="SSF52540">
    <property type="entry name" value="P-loop containing nucleoside triphosphate hydrolases"/>
    <property type="match status" value="1"/>
</dbReference>
<dbReference type="PRINTS" id="PR00364">
    <property type="entry name" value="DISEASERSIST"/>
</dbReference>
<feature type="domain" description="Disease resistance R13L4/SHOC-2-like LRR" evidence="11">
    <location>
        <begin position="855"/>
        <end position="1012"/>
    </location>
</feature>
<dbReference type="GO" id="GO:0043531">
    <property type="term" value="F:ADP binding"/>
    <property type="evidence" value="ECO:0007669"/>
    <property type="project" value="InterPro"/>
</dbReference>
<dbReference type="Pfam" id="PF23559">
    <property type="entry name" value="WHD_DRP"/>
    <property type="match status" value="1"/>
</dbReference>
<dbReference type="InterPro" id="IPR027417">
    <property type="entry name" value="P-loop_NTPase"/>
</dbReference>
<dbReference type="GO" id="GO:0009626">
    <property type="term" value="P:plant-type hypersensitive response"/>
    <property type="evidence" value="ECO:0007669"/>
    <property type="project" value="UniProtKB-ARBA"/>
</dbReference>
<feature type="domain" description="Disease resistance N-terminal" evidence="9">
    <location>
        <begin position="2"/>
        <end position="32"/>
    </location>
</feature>
<reference evidence="14" key="2">
    <citation type="submission" date="2013-12" db="EMBL/GenBank/DDBJ databases">
        <authorList>
            <person name="Yu Y."/>
            <person name="Lee S."/>
            <person name="de Baynast K."/>
            <person name="Wissotski M."/>
            <person name="Liu L."/>
            <person name="Talag J."/>
            <person name="Goicoechea J."/>
            <person name="Angelova A."/>
            <person name="Jetty R."/>
            <person name="Kudrna D."/>
            <person name="Golser W."/>
            <person name="Rivera L."/>
            <person name="Zhang J."/>
            <person name="Wing R."/>
        </authorList>
    </citation>
    <scope>NUCLEOTIDE SEQUENCE</scope>
</reference>
<dbReference type="Gene3D" id="3.80.10.10">
    <property type="entry name" value="Ribonuclease Inhibitor"/>
    <property type="match status" value="2"/>
</dbReference>
<evidence type="ECO:0000256" key="6">
    <source>
        <dbReference type="ARBA" id="ARBA00022840"/>
    </source>
</evidence>
<dbReference type="HOGENOM" id="CLU_000837_8_8_1"/>
<dbReference type="InterPro" id="IPR056789">
    <property type="entry name" value="LRR_R13L1-DRL21"/>
</dbReference>
<dbReference type="FunFam" id="1.10.8.430:FF:000003">
    <property type="entry name" value="Probable disease resistance protein At5g66910"/>
    <property type="match status" value="1"/>
</dbReference>
<dbReference type="InterPro" id="IPR036388">
    <property type="entry name" value="WH-like_DNA-bd_sf"/>
</dbReference>
<evidence type="ECO:0000256" key="1">
    <source>
        <dbReference type="ARBA" id="ARBA00008894"/>
    </source>
</evidence>
<accession>A0A0D9XAE9</accession>
<dbReference type="InterPro" id="IPR002182">
    <property type="entry name" value="NB-ARC"/>
</dbReference>
<keyword evidence="7" id="KW-0175">Coiled coil</keyword>
<dbReference type="SUPFAM" id="SSF52058">
    <property type="entry name" value="L domain-like"/>
    <property type="match status" value="2"/>
</dbReference>
<evidence type="ECO:0000256" key="3">
    <source>
        <dbReference type="ARBA" id="ARBA00022737"/>
    </source>
</evidence>
<dbReference type="Gene3D" id="1.20.5.4130">
    <property type="match status" value="1"/>
</dbReference>
<dbReference type="Pfam" id="PF25019">
    <property type="entry name" value="LRR_R13L1-DRL21"/>
    <property type="match status" value="1"/>
</dbReference>
<organism evidence="13 14">
    <name type="scientific">Leersia perrieri</name>
    <dbReference type="NCBI Taxonomy" id="77586"/>
    <lineage>
        <taxon>Eukaryota</taxon>
        <taxon>Viridiplantae</taxon>
        <taxon>Streptophyta</taxon>
        <taxon>Embryophyta</taxon>
        <taxon>Tracheophyta</taxon>
        <taxon>Spermatophyta</taxon>
        <taxon>Magnoliopsida</taxon>
        <taxon>Liliopsida</taxon>
        <taxon>Poales</taxon>
        <taxon>Poaceae</taxon>
        <taxon>BOP clade</taxon>
        <taxon>Oryzoideae</taxon>
        <taxon>Oryzeae</taxon>
        <taxon>Oryzinae</taxon>
        <taxon>Leersia</taxon>
    </lineage>
</organism>
<evidence type="ECO:0000259" key="10">
    <source>
        <dbReference type="Pfam" id="PF23559"/>
    </source>
</evidence>